<accession>A0A1T0ASD3</accession>
<reference evidence="1 2" key="1">
    <citation type="submission" date="2017-02" db="EMBL/GenBank/DDBJ databases">
        <title>Draft genome sequence of Haemophilus paracuniculus CCUG 43573 type strain.</title>
        <authorList>
            <person name="Engstrom-Jakobsson H."/>
            <person name="Salva-Serra F."/>
            <person name="Thorell K."/>
            <person name="Gonzales-Siles L."/>
            <person name="Karlsson R."/>
            <person name="Boulund F."/>
            <person name="Engstrand L."/>
            <person name="Kristiansson E."/>
            <person name="Moore E."/>
        </authorList>
    </citation>
    <scope>NUCLEOTIDE SEQUENCE [LARGE SCALE GENOMIC DNA]</scope>
    <source>
        <strain evidence="1 2">CCUG 43573</strain>
    </source>
</reference>
<proteinExistence type="predicted"/>
<dbReference type="Proteomes" id="UP000190867">
    <property type="component" value="Unassembled WGS sequence"/>
</dbReference>
<name>A0A1T0ASD3_9PAST</name>
<dbReference type="AlphaFoldDB" id="A0A1T0ASD3"/>
<evidence type="ECO:0000313" key="2">
    <source>
        <dbReference type="Proteomes" id="UP000190867"/>
    </source>
</evidence>
<dbReference type="RefSeq" id="WP_078236761.1">
    <property type="nucleotide sequence ID" value="NZ_MUYA01000006.1"/>
</dbReference>
<keyword evidence="2" id="KW-1185">Reference proteome</keyword>
<gene>
    <name evidence="1" type="ORF">B0187_04965</name>
</gene>
<dbReference type="STRING" id="734.B0187_04965"/>
<sequence>MWQIFNLERNEIKSTGKKWFTFNFFRPKKTLSTPDQIREATENFPDFTQEFDTILKFWLPEMVYQCIQEQRKSSRFSIAEIIRDFCITHCYGKTASMHLQRNNRWKLDKNILAREAPTLIQQYDSAFSLSVPDLGKSIYPIKICIHHKLKNDLIILADLRGMSLSEYLREILTTYYLGNGFLPNQNDLMKSEIQQELEKFLNEEDEVIQFVLNNTTENGVTK</sequence>
<dbReference type="EMBL" id="MUYA01000006">
    <property type="protein sequence ID" value="OOR99444.1"/>
    <property type="molecule type" value="Genomic_DNA"/>
</dbReference>
<evidence type="ECO:0000313" key="1">
    <source>
        <dbReference type="EMBL" id="OOR99444.1"/>
    </source>
</evidence>
<comment type="caution">
    <text evidence="1">The sequence shown here is derived from an EMBL/GenBank/DDBJ whole genome shotgun (WGS) entry which is preliminary data.</text>
</comment>
<dbReference type="OrthoDB" id="9181401at2"/>
<protein>
    <submittedName>
        <fullName evidence="1">Uncharacterized protein</fullName>
    </submittedName>
</protein>
<organism evidence="1 2">
    <name type="scientific">Haemophilus paracuniculus</name>
    <dbReference type="NCBI Taxonomy" id="734"/>
    <lineage>
        <taxon>Bacteria</taxon>
        <taxon>Pseudomonadati</taxon>
        <taxon>Pseudomonadota</taxon>
        <taxon>Gammaproteobacteria</taxon>
        <taxon>Pasteurellales</taxon>
        <taxon>Pasteurellaceae</taxon>
        <taxon>Haemophilus</taxon>
    </lineage>
</organism>